<organism evidence="2 3">
    <name type="scientific">Perkinsus olseni</name>
    <name type="common">Perkinsus atlanticus</name>
    <dbReference type="NCBI Taxonomy" id="32597"/>
    <lineage>
        <taxon>Eukaryota</taxon>
        <taxon>Sar</taxon>
        <taxon>Alveolata</taxon>
        <taxon>Perkinsozoa</taxon>
        <taxon>Perkinsea</taxon>
        <taxon>Perkinsida</taxon>
        <taxon>Perkinsidae</taxon>
        <taxon>Perkinsus</taxon>
    </lineage>
</organism>
<accession>A0A7J6RBB7</accession>
<gene>
    <name evidence="2" type="ORF">FOZ63_023354</name>
</gene>
<keyword evidence="3" id="KW-1185">Reference proteome</keyword>
<evidence type="ECO:0000313" key="3">
    <source>
        <dbReference type="Proteomes" id="UP000553632"/>
    </source>
</evidence>
<feature type="region of interest" description="Disordered" evidence="1">
    <location>
        <begin position="16"/>
        <end position="51"/>
    </location>
</feature>
<feature type="non-terminal residue" evidence="2">
    <location>
        <position position="1"/>
    </location>
</feature>
<feature type="non-terminal residue" evidence="2">
    <location>
        <position position="51"/>
    </location>
</feature>
<name>A0A7J6RBB7_PEROL</name>
<proteinExistence type="predicted"/>
<evidence type="ECO:0000313" key="2">
    <source>
        <dbReference type="EMBL" id="KAF4717964.1"/>
    </source>
</evidence>
<comment type="caution">
    <text evidence="2">The sequence shown here is derived from an EMBL/GenBank/DDBJ whole genome shotgun (WGS) entry which is preliminary data.</text>
</comment>
<protein>
    <submittedName>
        <fullName evidence="2">Uncharacterized protein</fullName>
    </submittedName>
</protein>
<reference evidence="2 3" key="1">
    <citation type="submission" date="2020-04" db="EMBL/GenBank/DDBJ databases">
        <title>Perkinsus olseni comparative genomics.</title>
        <authorList>
            <person name="Bogema D.R."/>
        </authorList>
    </citation>
    <scope>NUCLEOTIDE SEQUENCE [LARGE SCALE GENOMIC DNA]</scope>
    <source>
        <strain evidence="2 3">ATCC PRA-207</strain>
    </source>
</reference>
<dbReference type="AlphaFoldDB" id="A0A7J6RBB7"/>
<sequence length="51" mass="5860">YSRWWSCLVTRRSALGGEEDESEAADSSEYHSVRRGKSAMRSPGASRRWRV</sequence>
<evidence type="ECO:0000256" key="1">
    <source>
        <dbReference type="SAM" id="MobiDB-lite"/>
    </source>
</evidence>
<dbReference type="EMBL" id="JABANO010026768">
    <property type="protein sequence ID" value="KAF4717964.1"/>
    <property type="molecule type" value="Genomic_DNA"/>
</dbReference>
<feature type="compositionally biased region" description="Acidic residues" evidence="1">
    <location>
        <begin position="17"/>
        <end position="26"/>
    </location>
</feature>
<dbReference type="Proteomes" id="UP000553632">
    <property type="component" value="Unassembled WGS sequence"/>
</dbReference>